<proteinExistence type="evidence at transcript level"/>
<organism evidence="2">
    <name type="scientific">Corethrella appendiculata</name>
    <dbReference type="NCBI Taxonomy" id="1370023"/>
    <lineage>
        <taxon>Eukaryota</taxon>
        <taxon>Metazoa</taxon>
        <taxon>Ecdysozoa</taxon>
        <taxon>Arthropoda</taxon>
        <taxon>Hexapoda</taxon>
        <taxon>Insecta</taxon>
        <taxon>Pterygota</taxon>
        <taxon>Neoptera</taxon>
        <taxon>Endopterygota</taxon>
        <taxon>Diptera</taxon>
        <taxon>Nematocera</taxon>
        <taxon>Culicoidea</taxon>
        <taxon>Chaoboridae</taxon>
        <taxon>Corethrella</taxon>
    </lineage>
</organism>
<feature type="compositionally biased region" description="Low complexity" evidence="1">
    <location>
        <begin position="17"/>
        <end position="32"/>
    </location>
</feature>
<accession>U5ENS0</accession>
<feature type="region of interest" description="Disordered" evidence="1">
    <location>
        <begin position="12"/>
        <end position="37"/>
    </location>
</feature>
<dbReference type="EMBL" id="GANO01005007">
    <property type="protein sequence ID" value="JAB54864.1"/>
    <property type="molecule type" value="mRNA"/>
</dbReference>
<evidence type="ECO:0000313" key="2">
    <source>
        <dbReference type="EMBL" id="JAB54864.1"/>
    </source>
</evidence>
<name>U5ENS0_9DIPT</name>
<reference evidence="2" key="1">
    <citation type="journal article" date="2014" name="Insect Biochem. Mol. Biol.">
        <title>An insight into the sialome of the frog biting fly, Corethrella appendiculata.</title>
        <authorList>
            <person name="Ribeiro J.M.C."/>
            <person name="Chagas A.C."/>
            <person name="Pham V.M."/>
            <person name="Lounibos L.P."/>
            <person name="Calvo E."/>
        </authorList>
    </citation>
    <scope>NUCLEOTIDE SEQUENCE</scope>
    <source>
        <tissue evidence="2">Salivary glands</tissue>
    </source>
</reference>
<sequence length="69" mass="8056">MDSIRNLFEQVRSFSRQNSQTTEHTTSTTNQNPQINGQPERVIAAPNDHDASPFKNADKDRYFYLLWRA</sequence>
<protein>
    <submittedName>
        <fullName evidence="2">Uncharacterized protein</fullName>
    </submittedName>
</protein>
<evidence type="ECO:0000256" key="1">
    <source>
        <dbReference type="SAM" id="MobiDB-lite"/>
    </source>
</evidence>
<dbReference type="AlphaFoldDB" id="U5ENS0"/>